<dbReference type="Pfam" id="PF01145">
    <property type="entry name" value="Band_7"/>
    <property type="match status" value="1"/>
</dbReference>
<dbReference type="InterPro" id="IPR036013">
    <property type="entry name" value="Band_7/SPFH_dom_sf"/>
</dbReference>
<dbReference type="Proteomes" id="UP000612352">
    <property type="component" value="Unassembled WGS sequence"/>
</dbReference>
<reference evidence="9 10" key="1">
    <citation type="submission" date="2020-12" db="EMBL/GenBank/DDBJ databases">
        <title>Brachybacterium sp. MASK1Z-5, whole genome shotgun sequence.</title>
        <authorList>
            <person name="Tuo L."/>
        </authorList>
    </citation>
    <scope>NUCLEOTIDE SEQUENCE [LARGE SCALE GENOMIC DNA]</scope>
    <source>
        <strain evidence="9 10">MASK1Z-5</strain>
    </source>
</reference>
<comment type="subcellular location">
    <subcellularLocation>
        <location evidence="1">Membrane</location>
    </subcellularLocation>
</comment>
<dbReference type="InterPro" id="IPR031905">
    <property type="entry name" value="Flotillin_C"/>
</dbReference>
<evidence type="ECO:0000256" key="4">
    <source>
        <dbReference type="SAM" id="Coils"/>
    </source>
</evidence>
<dbReference type="CDD" id="cd03399">
    <property type="entry name" value="SPFH_flotillin"/>
    <property type="match status" value="1"/>
</dbReference>
<dbReference type="EMBL" id="JAEDAJ010000004">
    <property type="protein sequence ID" value="MBK0331578.1"/>
    <property type="molecule type" value="Genomic_DNA"/>
</dbReference>
<proteinExistence type="inferred from homology"/>
<protein>
    <submittedName>
        <fullName evidence="9">Flotillin family protein</fullName>
    </submittedName>
</protein>
<comment type="similarity">
    <text evidence="2">Belongs to the band 7/mec-2 family. Flotillin subfamily.</text>
</comment>
<evidence type="ECO:0000256" key="1">
    <source>
        <dbReference type="ARBA" id="ARBA00004370"/>
    </source>
</evidence>
<keyword evidence="4" id="KW-0175">Coiled coil</keyword>
<sequence length="522" mass="55034">MGSTFLGIGIAGFIAVVVVALLVIAVIAFFLVRGWIKVARADEALVISGKSQKNEDGSTSATTVVVNGKAIVNPITQRHEVISLRQRQVNMRAEAQSSDNVTLAVEAVTLVKIGSDRELVRRAAERFASQDEAIESFTQDQLEGVLRGVIAQQSVISLMRDRKVFSEQIAETVIPELREQGLILDSFQIRGITDGVGYIQSLGAPEIEDKRQAAEISQTNAERAVAKERIRNEEQNLVEQQALDTNKANAQAEVGRAQAQAEQAQALAGEKSRQEVLQQQAENKQAQLDADVKRVADAELYRRQKDAEAAAFEQRRQAEARAEVAEADARAVKLRAEADAESQRLAGEARADAMRAEAEALRENQEALLAQRVVDQLPTLMETFARGYAQIGEITVVSSGGAEGDVAGKQFSGESAGALRGVFDTVEATLGLSIPDLIQGRVAGEAQGRAQGEAIGEALRGQGASGSGGSHRAGGAGGAAGNGGAAGYGGSSESRPTGDMGAQTVDEAPASGRPEQNGAGTD</sequence>
<comment type="caution">
    <text evidence="9">The sequence shown here is derived from an EMBL/GenBank/DDBJ whole genome shotgun (WGS) entry which is preliminary data.</text>
</comment>
<evidence type="ECO:0000256" key="6">
    <source>
        <dbReference type="SAM" id="Phobius"/>
    </source>
</evidence>
<feature type="domain" description="Band 7" evidence="7">
    <location>
        <begin position="38"/>
        <end position="222"/>
    </location>
</feature>
<feature type="compositionally biased region" description="Gly residues" evidence="5">
    <location>
        <begin position="463"/>
        <end position="490"/>
    </location>
</feature>
<dbReference type="InterPro" id="IPR001107">
    <property type="entry name" value="Band_7"/>
</dbReference>
<feature type="domain" description="Flotillin C-terminal" evidence="8">
    <location>
        <begin position="326"/>
        <end position="418"/>
    </location>
</feature>
<evidence type="ECO:0000313" key="9">
    <source>
        <dbReference type="EMBL" id="MBK0331578.1"/>
    </source>
</evidence>
<evidence type="ECO:0000256" key="5">
    <source>
        <dbReference type="SAM" id="MobiDB-lite"/>
    </source>
</evidence>
<feature type="coiled-coil region" evidence="4">
    <location>
        <begin position="216"/>
        <end position="287"/>
    </location>
</feature>
<dbReference type="SUPFAM" id="SSF117892">
    <property type="entry name" value="Band 7/SPFH domain"/>
    <property type="match status" value="1"/>
</dbReference>
<keyword evidence="10" id="KW-1185">Reference proteome</keyword>
<accession>A0ABS1BAC5</accession>
<evidence type="ECO:0000313" key="10">
    <source>
        <dbReference type="Proteomes" id="UP000612352"/>
    </source>
</evidence>
<dbReference type="Gene3D" id="3.30.479.30">
    <property type="entry name" value="Band 7 domain"/>
    <property type="match status" value="1"/>
</dbReference>
<dbReference type="PANTHER" id="PTHR13806:SF46">
    <property type="entry name" value="FLOTILLIN-1-RELATED"/>
    <property type="match status" value="1"/>
</dbReference>
<evidence type="ECO:0000256" key="2">
    <source>
        <dbReference type="ARBA" id="ARBA00007161"/>
    </source>
</evidence>
<keyword evidence="6" id="KW-0812">Transmembrane</keyword>
<feature type="transmembrane region" description="Helical" evidence="6">
    <location>
        <begin position="6"/>
        <end position="32"/>
    </location>
</feature>
<dbReference type="Pfam" id="PF15975">
    <property type="entry name" value="Flot"/>
    <property type="match status" value="1"/>
</dbReference>
<feature type="region of interest" description="Disordered" evidence="5">
    <location>
        <begin position="460"/>
        <end position="522"/>
    </location>
</feature>
<keyword evidence="3 6" id="KW-0472">Membrane</keyword>
<dbReference type="RefSeq" id="WP_200502207.1">
    <property type="nucleotide sequence ID" value="NZ_JAEDAJ010000004.1"/>
</dbReference>
<dbReference type="InterPro" id="IPR027705">
    <property type="entry name" value="Flotillin_fam"/>
</dbReference>
<evidence type="ECO:0000256" key="3">
    <source>
        <dbReference type="ARBA" id="ARBA00023136"/>
    </source>
</evidence>
<name>A0ABS1BAC5_9MICO</name>
<evidence type="ECO:0000259" key="8">
    <source>
        <dbReference type="Pfam" id="PF15975"/>
    </source>
</evidence>
<dbReference type="PANTHER" id="PTHR13806">
    <property type="entry name" value="FLOTILLIN-RELATED"/>
    <property type="match status" value="1"/>
</dbReference>
<organism evidence="9 10">
    <name type="scientific">Brachybacterium halotolerans</name>
    <dbReference type="NCBI Taxonomy" id="2795215"/>
    <lineage>
        <taxon>Bacteria</taxon>
        <taxon>Bacillati</taxon>
        <taxon>Actinomycetota</taxon>
        <taxon>Actinomycetes</taxon>
        <taxon>Micrococcales</taxon>
        <taxon>Dermabacteraceae</taxon>
        <taxon>Brachybacterium</taxon>
    </lineage>
</organism>
<gene>
    <name evidence="9" type="ORF">I8D64_09195</name>
</gene>
<evidence type="ECO:0000259" key="7">
    <source>
        <dbReference type="Pfam" id="PF01145"/>
    </source>
</evidence>
<keyword evidence="6" id="KW-1133">Transmembrane helix</keyword>
<feature type="coiled-coil region" evidence="4">
    <location>
        <begin position="315"/>
        <end position="371"/>
    </location>
</feature>